<dbReference type="AlphaFoldDB" id="N9CFT8"/>
<name>N9CFT8_9GAMM</name>
<reference evidence="1 2" key="1">
    <citation type="submission" date="2013-02" db="EMBL/GenBank/DDBJ databases">
        <title>The Genome Sequence of Acinetobacter bouvetii CIP 107468.</title>
        <authorList>
            <consortium name="The Broad Institute Genome Sequencing Platform"/>
            <consortium name="The Broad Institute Genome Sequencing Center for Infectious Disease"/>
            <person name="Cerqueira G."/>
            <person name="Feldgarden M."/>
            <person name="Courvalin P."/>
            <person name="Perichon B."/>
            <person name="Grillot-Courvalin C."/>
            <person name="Clermont D."/>
            <person name="Rocha E."/>
            <person name="Yoon E.-J."/>
            <person name="Nemec A."/>
            <person name="Walker B."/>
            <person name="Young S.K."/>
            <person name="Zeng Q."/>
            <person name="Gargeya S."/>
            <person name="Fitzgerald M."/>
            <person name="Haas B."/>
            <person name="Abouelleil A."/>
            <person name="Alvarado L."/>
            <person name="Arachchi H.M."/>
            <person name="Berlin A.M."/>
            <person name="Chapman S.B."/>
            <person name="Dewar J."/>
            <person name="Goldberg J."/>
            <person name="Griggs A."/>
            <person name="Gujja S."/>
            <person name="Hansen M."/>
            <person name="Howarth C."/>
            <person name="Imamovic A."/>
            <person name="Larimer J."/>
            <person name="McCowan C."/>
            <person name="Murphy C."/>
            <person name="Neiman D."/>
            <person name="Pearson M."/>
            <person name="Priest M."/>
            <person name="Roberts A."/>
            <person name="Saif S."/>
            <person name="Shea T."/>
            <person name="Sisk P."/>
            <person name="Sykes S."/>
            <person name="Wortman J."/>
            <person name="Nusbaum C."/>
            <person name="Birren B."/>
        </authorList>
    </citation>
    <scope>NUCLEOTIDE SEQUENCE [LARGE SCALE GENOMIC DNA]</scope>
    <source>
        <strain evidence="1 2">CIP 107468</strain>
    </source>
</reference>
<proteinExistence type="predicted"/>
<keyword evidence="2" id="KW-1185">Reference proteome</keyword>
<comment type="caution">
    <text evidence="1">The sequence shown here is derived from an EMBL/GenBank/DDBJ whole genome shotgun (WGS) entry which is preliminary data.</text>
</comment>
<organism evidence="1 2">
    <name type="scientific">Acinetobacter bouvetii DSM 14964 = CIP 107468</name>
    <dbReference type="NCBI Taxonomy" id="1120925"/>
    <lineage>
        <taxon>Bacteria</taxon>
        <taxon>Pseudomonadati</taxon>
        <taxon>Pseudomonadota</taxon>
        <taxon>Gammaproteobacteria</taxon>
        <taxon>Moraxellales</taxon>
        <taxon>Moraxellaceae</taxon>
        <taxon>Acinetobacter</taxon>
    </lineage>
</organism>
<evidence type="ECO:0000313" key="1">
    <source>
        <dbReference type="EMBL" id="ENV84366.1"/>
    </source>
</evidence>
<dbReference type="PATRIC" id="fig|1120925.3.peg.6"/>
<dbReference type="EMBL" id="APQD01000001">
    <property type="protein sequence ID" value="ENV84366.1"/>
    <property type="molecule type" value="Genomic_DNA"/>
</dbReference>
<sequence>MIRSGTDPEESYKFDGSHHIPLFKDMAASHGLYYAFDSLEGKQLKIISKASFNK</sequence>
<evidence type="ECO:0000313" key="2">
    <source>
        <dbReference type="Proteomes" id="UP000018460"/>
    </source>
</evidence>
<accession>N9CFT8</accession>
<gene>
    <name evidence="1" type="ORF">F941_00005</name>
</gene>
<dbReference type="Proteomes" id="UP000018460">
    <property type="component" value="Unassembled WGS sequence"/>
</dbReference>
<protein>
    <submittedName>
        <fullName evidence="1">Uncharacterized protein</fullName>
    </submittedName>
</protein>